<dbReference type="Pfam" id="PF11338">
    <property type="entry name" value="DUF3140"/>
    <property type="match status" value="1"/>
</dbReference>
<dbReference type="AlphaFoldDB" id="A0A4Q0NQY7"/>
<dbReference type="EMBL" id="QOVI01000005">
    <property type="protein sequence ID" value="RXG13052.1"/>
    <property type="molecule type" value="Genomic_DNA"/>
</dbReference>
<keyword evidence="2" id="KW-1185">Reference proteome</keyword>
<dbReference type="InterPro" id="IPR021487">
    <property type="entry name" value="DUF3140"/>
</dbReference>
<sequence length="118" mass="13992">MFSKERLYNELLQSTNMTAVELRAWLRTDIAPITVANYKDAPSLDQSNRLLMILMKSTDELTKTDCFFIQSILQRIKYLKNNRSTDRYARLDWENSLRNLGYDIKKQVKTIKKAKAYY</sequence>
<comment type="caution">
    <text evidence="1">The sequence shown here is derived from an EMBL/GenBank/DDBJ whole genome shotgun (WGS) entry which is preliminary data.</text>
</comment>
<name>A0A4Q0NQY7_9FLAO</name>
<evidence type="ECO:0000313" key="2">
    <source>
        <dbReference type="Proteomes" id="UP000289821"/>
    </source>
</evidence>
<protein>
    <submittedName>
        <fullName evidence="1">Uncharacterized protein</fullName>
    </submittedName>
</protein>
<reference evidence="1 2" key="1">
    <citation type="submission" date="2018-07" db="EMBL/GenBank/DDBJ databases">
        <title>Leeuwenhoekiella genomics.</title>
        <authorList>
            <person name="Tahon G."/>
            <person name="Willems A."/>
        </authorList>
    </citation>
    <scope>NUCLEOTIDE SEQUENCE [LARGE SCALE GENOMIC DNA]</scope>
    <source>
        <strain evidence="1 2">R-50232</strain>
    </source>
</reference>
<dbReference type="OrthoDB" id="513524at2"/>
<dbReference type="Proteomes" id="UP000289821">
    <property type="component" value="Unassembled WGS sequence"/>
</dbReference>
<accession>A0A4Q0NQY7</accession>
<gene>
    <name evidence="1" type="ORF">DSM04_10529</name>
</gene>
<dbReference type="RefSeq" id="WP_128761844.1">
    <property type="nucleotide sequence ID" value="NZ_QOVI01000005.1"/>
</dbReference>
<proteinExistence type="predicted"/>
<evidence type="ECO:0000313" key="1">
    <source>
        <dbReference type="EMBL" id="RXG13052.1"/>
    </source>
</evidence>
<organism evidence="1 2">
    <name type="scientific">Leeuwenhoekiella aestuarii</name>
    <dbReference type="NCBI Taxonomy" id="2249426"/>
    <lineage>
        <taxon>Bacteria</taxon>
        <taxon>Pseudomonadati</taxon>
        <taxon>Bacteroidota</taxon>
        <taxon>Flavobacteriia</taxon>
        <taxon>Flavobacteriales</taxon>
        <taxon>Flavobacteriaceae</taxon>
        <taxon>Leeuwenhoekiella</taxon>
    </lineage>
</organism>